<dbReference type="InterPro" id="IPR036427">
    <property type="entry name" value="Bromodomain-like_sf"/>
</dbReference>
<feature type="domain" description="Bromo" evidence="4">
    <location>
        <begin position="87"/>
        <end position="157"/>
    </location>
</feature>
<evidence type="ECO:0000313" key="5">
    <source>
        <dbReference type="EMBL" id="CAL0307684.1"/>
    </source>
</evidence>
<dbReference type="PROSITE" id="PS50014">
    <property type="entry name" value="BROMODOMAIN_2"/>
    <property type="match status" value="1"/>
</dbReference>
<feature type="compositionally biased region" description="Polar residues" evidence="3">
    <location>
        <begin position="425"/>
        <end position="438"/>
    </location>
</feature>
<reference evidence="5 6" key="1">
    <citation type="submission" date="2024-03" db="EMBL/GenBank/DDBJ databases">
        <authorList>
            <person name="Martinez-Hernandez J."/>
        </authorList>
    </citation>
    <scope>NUCLEOTIDE SEQUENCE [LARGE SCALE GENOMIC DNA]</scope>
</reference>
<comment type="caution">
    <text evidence="5">The sequence shown here is derived from an EMBL/GenBank/DDBJ whole genome shotgun (WGS) entry which is preliminary data.</text>
</comment>
<dbReference type="InterPro" id="IPR001487">
    <property type="entry name" value="Bromodomain"/>
</dbReference>
<evidence type="ECO:0000256" key="2">
    <source>
        <dbReference type="PROSITE-ProRule" id="PRU00035"/>
    </source>
</evidence>
<feature type="region of interest" description="Disordered" evidence="3">
    <location>
        <begin position="425"/>
        <end position="446"/>
    </location>
</feature>
<dbReference type="Pfam" id="PF00439">
    <property type="entry name" value="Bromodomain"/>
    <property type="match status" value="1"/>
</dbReference>
<dbReference type="Gene3D" id="1.20.920.10">
    <property type="entry name" value="Bromodomain-like"/>
    <property type="match status" value="1"/>
</dbReference>
<dbReference type="PANTHER" id="PTHR22881">
    <property type="entry name" value="BROMODOMAIN CONTAINING PROTEIN"/>
    <property type="match status" value="1"/>
</dbReference>
<protein>
    <recommendedName>
        <fullName evidence="4">Bromo domain-containing protein</fullName>
    </recommendedName>
</protein>
<dbReference type="SUPFAM" id="SSF47370">
    <property type="entry name" value="Bromodomain"/>
    <property type="match status" value="1"/>
</dbReference>
<dbReference type="EMBL" id="CAXHTB010000006">
    <property type="protein sequence ID" value="CAL0307684.1"/>
    <property type="molecule type" value="Genomic_DNA"/>
</dbReference>
<feature type="region of interest" description="Disordered" evidence="3">
    <location>
        <begin position="205"/>
        <end position="229"/>
    </location>
</feature>
<dbReference type="InterPro" id="IPR051831">
    <property type="entry name" value="Bromodomain_contain_prot"/>
</dbReference>
<dbReference type="SMART" id="SM00297">
    <property type="entry name" value="BROMO"/>
    <property type="match status" value="1"/>
</dbReference>
<sequence length="446" mass="49594">MSNLSGKGKHIMNVDYHFVNDSNEDGLHSPTKKKGRKDKALDKPSSPFQLTQEGQHPGNGITSRRNVPSRNSMPDKHTLECVLYFLQRNDQGEFFTGPNNPNVVYDYYSLPKQPMNFATVRAKLEVGMYTTMEHFKHDVCLVLANAMNSNPPDTRRHKVAKALSHYAKQIIEDLSAQKPEHFQPTCQENLQRRELQSRTKGHARFRYTPTGNTTPEIEKRDKYGSQNDKPCLSRIQTGESNIQVNKNVGHYRDSLLRFVEELGPDAQMVAANNLETINSMQVMTVETQTPNLLANFSGTQLSPQQAPTQPDCVSNAHNLSLALSLSNKPLTIPENRNVTATAGSVDINENTCKGKKPEGKDGWNAHAASLLGDFFINCGKNETNKGLDDKKPNLYTDICSTLKDKMVSPNENVAFLQGPVQFGAGSTSKDIRSSSSQVRGPMGQFL</sequence>
<dbReference type="CDD" id="cd04369">
    <property type="entry name" value="Bromodomain"/>
    <property type="match status" value="1"/>
</dbReference>
<organism evidence="5 6">
    <name type="scientific">Lupinus luteus</name>
    <name type="common">European yellow lupine</name>
    <dbReference type="NCBI Taxonomy" id="3873"/>
    <lineage>
        <taxon>Eukaryota</taxon>
        <taxon>Viridiplantae</taxon>
        <taxon>Streptophyta</taxon>
        <taxon>Embryophyta</taxon>
        <taxon>Tracheophyta</taxon>
        <taxon>Spermatophyta</taxon>
        <taxon>Magnoliopsida</taxon>
        <taxon>eudicotyledons</taxon>
        <taxon>Gunneridae</taxon>
        <taxon>Pentapetalae</taxon>
        <taxon>rosids</taxon>
        <taxon>fabids</taxon>
        <taxon>Fabales</taxon>
        <taxon>Fabaceae</taxon>
        <taxon>Papilionoideae</taxon>
        <taxon>50 kb inversion clade</taxon>
        <taxon>genistoids sensu lato</taxon>
        <taxon>core genistoids</taxon>
        <taxon>Genisteae</taxon>
        <taxon>Lupinus</taxon>
    </lineage>
</organism>
<keyword evidence="1 2" id="KW-0103">Bromodomain</keyword>
<dbReference type="PANTHER" id="PTHR22881:SF26">
    <property type="entry name" value="BROMODOMAIN CONTAINING PROTEIN, EXPRESSED"/>
    <property type="match status" value="1"/>
</dbReference>
<evidence type="ECO:0000256" key="1">
    <source>
        <dbReference type="ARBA" id="ARBA00023117"/>
    </source>
</evidence>
<dbReference type="PRINTS" id="PR00503">
    <property type="entry name" value="BROMODOMAIN"/>
</dbReference>
<evidence type="ECO:0000313" key="6">
    <source>
        <dbReference type="Proteomes" id="UP001497480"/>
    </source>
</evidence>
<keyword evidence="6" id="KW-1185">Reference proteome</keyword>
<accession>A0AAV1WEC6</accession>
<name>A0AAV1WEC6_LUPLU</name>
<dbReference type="AlphaFoldDB" id="A0AAV1WEC6"/>
<evidence type="ECO:0000259" key="4">
    <source>
        <dbReference type="PROSITE" id="PS50014"/>
    </source>
</evidence>
<gene>
    <name evidence="5" type="ORF">LLUT_LOCUS8744</name>
</gene>
<proteinExistence type="predicted"/>
<feature type="compositionally biased region" description="Polar residues" evidence="3">
    <location>
        <begin position="46"/>
        <end position="72"/>
    </location>
</feature>
<evidence type="ECO:0000256" key="3">
    <source>
        <dbReference type="SAM" id="MobiDB-lite"/>
    </source>
</evidence>
<dbReference type="Proteomes" id="UP001497480">
    <property type="component" value="Unassembled WGS sequence"/>
</dbReference>
<feature type="region of interest" description="Disordered" evidence="3">
    <location>
        <begin position="20"/>
        <end position="73"/>
    </location>
</feature>